<dbReference type="PANTHER" id="PTHR33219">
    <property type="entry name" value="YLMG HOMOLOG PROTEIN 2, CHLOROPLASTIC"/>
    <property type="match status" value="1"/>
</dbReference>
<dbReference type="Pfam" id="PF02325">
    <property type="entry name" value="CCB3_YggT"/>
    <property type="match status" value="1"/>
</dbReference>
<comment type="similarity">
    <text evidence="1">Belongs to the UPF0235 family.</text>
</comment>
<sequence length="188" mass="20844">MLALFQTIDLALNLYTWVLIASAIFSWLYAFNVINSRNQFVNAIGSFLVNVTEPALRPIRRILPNLGGIDISPIILLLIIFFIRSFIGLWRKHDDHVRLSVRLTPNGGRDAIDGVEQDADGNAHLKARVSAVPEGGKANKALIVLLAKKLGLPKSSITFISGETARKKILRIDTDPEDFEKLFKKLAG</sequence>
<evidence type="ECO:0000256" key="2">
    <source>
        <dbReference type="SAM" id="Phobius"/>
    </source>
</evidence>
<dbReference type="WBParaSite" id="GPLIN_001540000">
    <property type="protein sequence ID" value="GPLIN_001540000"/>
    <property type="gene ID" value="GPLIN_001540000"/>
</dbReference>
<dbReference type="Gene3D" id="3.30.1200.10">
    <property type="entry name" value="YggU-like"/>
    <property type="match status" value="1"/>
</dbReference>
<dbReference type="SMART" id="SM01152">
    <property type="entry name" value="DUF167"/>
    <property type="match status" value="1"/>
</dbReference>
<name>A0A183CR92_GLOPA</name>
<dbReference type="NCBIfam" id="NF002348">
    <property type="entry name" value="PRK01310.1"/>
    <property type="match status" value="1"/>
</dbReference>
<dbReference type="InterPro" id="IPR003746">
    <property type="entry name" value="DUF167"/>
</dbReference>
<dbReference type="HAMAP" id="MF_00634">
    <property type="entry name" value="UPF0235"/>
    <property type="match status" value="1"/>
</dbReference>
<dbReference type="SUPFAM" id="SSF69786">
    <property type="entry name" value="YggU-like"/>
    <property type="match status" value="1"/>
</dbReference>
<dbReference type="AlphaFoldDB" id="A0A183CR92"/>
<feature type="transmembrane region" description="Helical" evidence="2">
    <location>
        <begin position="71"/>
        <end position="90"/>
    </location>
</feature>
<accession>A0A183CR92</accession>
<keyword evidence="2" id="KW-0812">Transmembrane</keyword>
<evidence type="ECO:0000256" key="1">
    <source>
        <dbReference type="ARBA" id="ARBA00010364"/>
    </source>
</evidence>
<dbReference type="PANTHER" id="PTHR33219:SF14">
    <property type="entry name" value="PROTEIN COFACTOR ASSEMBLY OF COMPLEX C SUBUNIT B CCB3, CHLOROPLASTIC-RELATED"/>
    <property type="match status" value="1"/>
</dbReference>
<proteinExistence type="inferred from homology"/>
<feature type="transmembrane region" description="Helical" evidence="2">
    <location>
        <begin position="12"/>
        <end position="30"/>
    </location>
</feature>
<dbReference type="InterPro" id="IPR003425">
    <property type="entry name" value="CCB3/YggT"/>
</dbReference>
<evidence type="ECO:0000313" key="3">
    <source>
        <dbReference type="Proteomes" id="UP000050741"/>
    </source>
</evidence>
<dbReference type="NCBIfam" id="TIGR00251">
    <property type="entry name" value="DUF167 family protein"/>
    <property type="match status" value="1"/>
</dbReference>
<dbReference type="Proteomes" id="UP000050741">
    <property type="component" value="Unassembled WGS sequence"/>
</dbReference>
<organism evidence="3 4">
    <name type="scientific">Globodera pallida</name>
    <name type="common">Potato cyst nematode worm</name>
    <name type="synonym">Heterodera pallida</name>
    <dbReference type="NCBI Taxonomy" id="36090"/>
    <lineage>
        <taxon>Eukaryota</taxon>
        <taxon>Metazoa</taxon>
        <taxon>Ecdysozoa</taxon>
        <taxon>Nematoda</taxon>
        <taxon>Chromadorea</taxon>
        <taxon>Rhabditida</taxon>
        <taxon>Tylenchina</taxon>
        <taxon>Tylenchomorpha</taxon>
        <taxon>Tylenchoidea</taxon>
        <taxon>Heteroderidae</taxon>
        <taxon>Heteroderinae</taxon>
        <taxon>Globodera</taxon>
    </lineage>
</organism>
<dbReference type="GO" id="GO:0016020">
    <property type="term" value="C:membrane"/>
    <property type="evidence" value="ECO:0007669"/>
    <property type="project" value="InterPro"/>
</dbReference>
<keyword evidence="2" id="KW-0472">Membrane</keyword>
<reference evidence="4" key="2">
    <citation type="submission" date="2016-06" db="UniProtKB">
        <authorList>
            <consortium name="WormBaseParasite"/>
        </authorList>
    </citation>
    <scope>IDENTIFICATION</scope>
</reference>
<dbReference type="Pfam" id="PF02594">
    <property type="entry name" value="DUF167"/>
    <property type="match status" value="1"/>
</dbReference>
<keyword evidence="2" id="KW-1133">Transmembrane helix</keyword>
<evidence type="ECO:0000313" key="4">
    <source>
        <dbReference type="WBParaSite" id="GPLIN_001540000"/>
    </source>
</evidence>
<protein>
    <submittedName>
        <fullName evidence="4">UPF0235 protein</fullName>
    </submittedName>
</protein>
<reference evidence="3" key="1">
    <citation type="submission" date="2014-05" db="EMBL/GenBank/DDBJ databases">
        <title>The genome and life-stage specific transcriptomes of Globodera pallida elucidate key aspects of plant parasitism by a cyst nematode.</title>
        <authorList>
            <person name="Cotton J.A."/>
            <person name="Lilley C.J."/>
            <person name="Jones L.M."/>
            <person name="Kikuchi T."/>
            <person name="Reid A.J."/>
            <person name="Thorpe P."/>
            <person name="Tsai I.J."/>
            <person name="Beasley H."/>
            <person name="Blok V."/>
            <person name="Cock P.J.A."/>
            <person name="Van den Akker S.E."/>
            <person name="Holroyd N."/>
            <person name="Hunt M."/>
            <person name="Mantelin S."/>
            <person name="Naghra H."/>
            <person name="Pain A."/>
            <person name="Palomares-Rius J.E."/>
            <person name="Zarowiecki M."/>
            <person name="Berriman M."/>
            <person name="Jones J.T."/>
            <person name="Urwin P.E."/>
        </authorList>
    </citation>
    <scope>NUCLEOTIDE SEQUENCE [LARGE SCALE GENOMIC DNA]</scope>
    <source>
        <strain evidence="3">Lindley</strain>
    </source>
</reference>
<keyword evidence="3" id="KW-1185">Reference proteome</keyword>
<dbReference type="InterPro" id="IPR036591">
    <property type="entry name" value="YggU-like_sf"/>
</dbReference>